<dbReference type="GO" id="GO:0008474">
    <property type="term" value="F:palmitoyl-(protein) hydrolase activity"/>
    <property type="evidence" value="ECO:0007669"/>
    <property type="project" value="TreeGrafter"/>
</dbReference>
<dbReference type="SUPFAM" id="SSF53474">
    <property type="entry name" value="alpha/beta-Hydrolases"/>
    <property type="match status" value="1"/>
</dbReference>
<dbReference type="InterPro" id="IPR003140">
    <property type="entry name" value="PLipase/COase/thioEstase"/>
</dbReference>
<dbReference type="eggNOG" id="KOG2112">
    <property type="taxonomic scope" value="Eukaryota"/>
</dbReference>
<dbReference type="EnsemblProtists" id="EOD40985">
    <property type="protein sequence ID" value="EOD40985"/>
    <property type="gene ID" value="EMIHUDRAFT_222007"/>
</dbReference>
<dbReference type="AlphaFoldDB" id="A0A0D3KZ00"/>
<dbReference type="HOGENOM" id="CLU_935167_0_0_1"/>
<dbReference type="InterPro" id="IPR050565">
    <property type="entry name" value="LYPA1-2/EST-like"/>
</dbReference>
<dbReference type="Proteomes" id="UP000013827">
    <property type="component" value="Unassembled WGS sequence"/>
</dbReference>
<dbReference type="GO" id="GO:0005737">
    <property type="term" value="C:cytoplasm"/>
    <property type="evidence" value="ECO:0007669"/>
    <property type="project" value="TreeGrafter"/>
</dbReference>
<keyword evidence="4" id="KW-1185">Reference proteome</keyword>
<dbReference type="InterPro" id="IPR029058">
    <property type="entry name" value="AB_hydrolase_fold"/>
</dbReference>
<feature type="domain" description="Phospholipase/carboxylesterase/thioesterase" evidence="2">
    <location>
        <begin position="15"/>
        <end position="150"/>
    </location>
</feature>
<dbReference type="PANTHER" id="PTHR10655:SF70">
    <property type="entry name" value="PHOSPHOLIPASE_CARBOXYLESTERASE_THIOESTERASE DOMAIN-CONTAINING PROTEIN"/>
    <property type="match status" value="1"/>
</dbReference>
<accession>A0A0D3KZ00</accession>
<dbReference type="Gene3D" id="3.40.50.1820">
    <property type="entry name" value="alpha/beta hydrolase"/>
    <property type="match status" value="1"/>
</dbReference>
<dbReference type="GeneID" id="17286255"/>
<comment type="similarity">
    <text evidence="1">Belongs to the AB hydrolase superfamily. AB hydrolase 2 family.</text>
</comment>
<dbReference type="PaxDb" id="2903-EOD40985"/>
<evidence type="ECO:0000259" key="2">
    <source>
        <dbReference type="Pfam" id="PF02230"/>
    </source>
</evidence>
<reference evidence="3" key="2">
    <citation type="submission" date="2024-10" db="UniProtKB">
        <authorList>
            <consortium name="EnsemblProtists"/>
        </authorList>
    </citation>
    <scope>IDENTIFICATION</scope>
</reference>
<protein>
    <recommendedName>
        <fullName evidence="2">Phospholipase/carboxylesterase/thioesterase domain-containing protein</fullName>
    </recommendedName>
</protein>
<sequence length="298" mass="31758">MQHIPAMALLRAPIVIIEPTAVHSHSLILLHGMHCDGRMFQRLPQILTALGGNASGTRFIFPSSPDLSPACVRGETLAVQKPLRERTVLSSPSREQAVHRLLDAEVASLGGDPSRVAIGGNSQGGTVAIHAALTYPKPLAALFSLCSILLDVTPAPPALADRLPVYVFTAEFDQEYAPRFQHKCFKRLADVGFRLFSHVEPGAALSTHLSAGPPRLDHYTTSTAELHHAAAWASLALHGRPLPPVTYRDVPSAVPQPPLDFYHRGAGAILSEPPDGGAAGGWWASWWGTSGRVGANAS</sequence>
<reference evidence="4" key="1">
    <citation type="journal article" date="2013" name="Nature">
        <title>Pan genome of the phytoplankton Emiliania underpins its global distribution.</title>
        <authorList>
            <person name="Read B.A."/>
            <person name="Kegel J."/>
            <person name="Klute M.J."/>
            <person name="Kuo A."/>
            <person name="Lefebvre S.C."/>
            <person name="Maumus F."/>
            <person name="Mayer C."/>
            <person name="Miller J."/>
            <person name="Monier A."/>
            <person name="Salamov A."/>
            <person name="Young J."/>
            <person name="Aguilar M."/>
            <person name="Claverie J.M."/>
            <person name="Frickenhaus S."/>
            <person name="Gonzalez K."/>
            <person name="Herman E.K."/>
            <person name="Lin Y.C."/>
            <person name="Napier J."/>
            <person name="Ogata H."/>
            <person name="Sarno A.F."/>
            <person name="Shmutz J."/>
            <person name="Schroeder D."/>
            <person name="de Vargas C."/>
            <person name="Verret F."/>
            <person name="von Dassow P."/>
            <person name="Valentin K."/>
            <person name="Van de Peer Y."/>
            <person name="Wheeler G."/>
            <person name="Dacks J.B."/>
            <person name="Delwiche C.F."/>
            <person name="Dyhrman S.T."/>
            <person name="Glockner G."/>
            <person name="John U."/>
            <person name="Richards T."/>
            <person name="Worden A.Z."/>
            <person name="Zhang X."/>
            <person name="Grigoriev I.V."/>
            <person name="Allen A.E."/>
            <person name="Bidle K."/>
            <person name="Borodovsky M."/>
            <person name="Bowler C."/>
            <person name="Brownlee C."/>
            <person name="Cock J.M."/>
            <person name="Elias M."/>
            <person name="Gladyshev V.N."/>
            <person name="Groth M."/>
            <person name="Guda C."/>
            <person name="Hadaegh A."/>
            <person name="Iglesias-Rodriguez M.D."/>
            <person name="Jenkins J."/>
            <person name="Jones B.M."/>
            <person name="Lawson T."/>
            <person name="Leese F."/>
            <person name="Lindquist E."/>
            <person name="Lobanov A."/>
            <person name="Lomsadze A."/>
            <person name="Malik S.B."/>
            <person name="Marsh M.E."/>
            <person name="Mackinder L."/>
            <person name="Mock T."/>
            <person name="Mueller-Roeber B."/>
            <person name="Pagarete A."/>
            <person name="Parker M."/>
            <person name="Probert I."/>
            <person name="Quesneville H."/>
            <person name="Raines C."/>
            <person name="Rensing S.A."/>
            <person name="Riano-Pachon D.M."/>
            <person name="Richier S."/>
            <person name="Rokitta S."/>
            <person name="Shiraiwa Y."/>
            <person name="Soanes D.M."/>
            <person name="van der Giezen M."/>
            <person name="Wahlund T.M."/>
            <person name="Williams B."/>
            <person name="Wilson W."/>
            <person name="Wolfe G."/>
            <person name="Wurch L.L."/>
        </authorList>
    </citation>
    <scope>NUCLEOTIDE SEQUENCE</scope>
</reference>
<evidence type="ECO:0000313" key="3">
    <source>
        <dbReference type="EnsemblProtists" id="EOD40985"/>
    </source>
</evidence>
<dbReference type="PANTHER" id="PTHR10655">
    <property type="entry name" value="LYSOPHOSPHOLIPASE-RELATED"/>
    <property type="match status" value="1"/>
</dbReference>
<proteinExistence type="inferred from homology"/>
<name>A0A0D3KZ00_EMIH1</name>
<dbReference type="KEGG" id="ehx:EMIHUDRAFT_222007"/>
<dbReference type="STRING" id="2903.R1FPJ2"/>
<organism evidence="3 4">
    <name type="scientific">Emiliania huxleyi (strain CCMP1516)</name>
    <dbReference type="NCBI Taxonomy" id="280463"/>
    <lineage>
        <taxon>Eukaryota</taxon>
        <taxon>Haptista</taxon>
        <taxon>Haptophyta</taxon>
        <taxon>Prymnesiophyceae</taxon>
        <taxon>Isochrysidales</taxon>
        <taxon>Noelaerhabdaceae</taxon>
        <taxon>Emiliania</taxon>
    </lineage>
</organism>
<dbReference type="GO" id="GO:0052689">
    <property type="term" value="F:carboxylic ester hydrolase activity"/>
    <property type="evidence" value="ECO:0007669"/>
    <property type="project" value="TreeGrafter"/>
</dbReference>
<dbReference type="RefSeq" id="XP_005793414.1">
    <property type="nucleotide sequence ID" value="XM_005793357.1"/>
</dbReference>
<evidence type="ECO:0000313" key="4">
    <source>
        <dbReference type="Proteomes" id="UP000013827"/>
    </source>
</evidence>
<dbReference type="Pfam" id="PF02230">
    <property type="entry name" value="Abhydrolase_2"/>
    <property type="match status" value="1"/>
</dbReference>
<evidence type="ECO:0000256" key="1">
    <source>
        <dbReference type="ARBA" id="ARBA00006499"/>
    </source>
</evidence>